<dbReference type="OrthoDB" id="105697at2157"/>
<feature type="domain" description="UspA" evidence="2">
    <location>
        <begin position="165"/>
        <end position="300"/>
    </location>
</feature>
<keyword evidence="4" id="KW-1185">Reference proteome</keyword>
<dbReference type="PANTHER" id="PTHR46268:SF6">
    <property type="entry name" value="UNIVERSAL STRESS PROTEIN UP12"/>
    <property type="match status" value="1"/>
</dbReference>
<gene>
    <name evidence="3" type="ORF">C496_03603</name>
</gene>
<dbReference type="Pfam" id="PF00582">
    <property type="entry name" value="Usp"/>
    <property type="match status" value="2"/>
</dbReference>
<dbReference type="InterPro" id="IPR006015">
    <property type="entry name" value="Universal_stress_UspA"/>
</dbReference>
<organism evidence="3 4">
    <name type="scientific">Natronorubrum tibetense GA33</name>
    <dbReference type="NCBI Taxonomy" id="1114856"/>
    <lineage>
        <taxon>Archaea</taxon>
        <taxon>Methanobacteriati</taxon>
        <taxon>Methanobacteriota</taxon>
        <taxon>Stenosarchaea group</taxon>
        <taxon>Halobacteria</taxon>
        <taxon>Halobacteriales</taxon>
        <taxon>Natrialbaceae</taxon>
        <taxon>Natronorubrum</taxon>
    </lineage>
</organism>
<dbReference type="EMBL" id="AOHW01000007">
    <property type="protein sequence ID" value="ELY45475.1"/>
    <property type="molecule type" value="Genomic_DNA"/>
</dbReference>
<dbReference type="Proteomes" id="UP000011599">
    <property type="component" value="Unassembled WGS sequence"/>
</dbReference>
<protein>
    <submittedName>
        <fullName evidence="3">UspA domain-containing protein</fullName>
    </submittedName>
</protein>
<dbReference type="Gene3D" id="3.40.50.620">
    <property type="entry name" value="HUPs"/>
    <property type="match status" value="2"/>
</dbReference>
<dbReference type="PRINTS" id="PR01438">
    <property type="entry name" value="UNVRSLSTRESS"/>
</dbReference>
<dbReference type="eggNOG" id="arCOG00449">
    <property type="taxonomic scope" value="Archaea"/>
</dbReference>
<dbReference type="InterPro" id="IPR014729">
    <property type="entry name" value="Rossmann-like_a/b/a_fold"/>
</dbReference>
<dbReference type="CDD" id="cd00293">
    <property type="entry name" value="USP-like"/>
    <property type="match status" value="2"/>
</dbReference>
<dbReference type="SUPFAM" id="SSF52402">
    <property type="entry name" value="Adenine nucleotide alpha hydrolases-like"/>
    <property type="match status" value="2"/>
</dbReference>
<dbReference type="PATRIC" id="fig|1114856.3.peg.745"/>
<evidence type="ECO:0000313" key="4">
    <source>
        <dbReference type="Proteomes" id="UP000011599"/>
    </source>
</evidence>
<proteinExistence type="inferred from homology"/>
<evidence type="ECO:0000259" key="2">
    <source>
        <dbReference type="Pfam" id="PF00582"/>
    </source>
</evidence>
<accession>L9W7L7</accession>
<comment type="caution">
    <text evidence="3">The sequence shown here is derived from an EMBL/GenBank/DDBJ whole genome shotgun (WGS) entry which is preliminary data.</text>
</comment>
<sequence length="301" mass="32156">MTVRIEQYGMFSTVLVPTDDSAGADATIGHAIKLGDTYGAAVHALYVVDTGSGPIDLSNDERASVRERSEGHGREATIRVTDRAEEHGIDAAREVREGVPYREILSYVADNDVDIVVMGTHGRTGADRVRLGSTTERVITRADVPVLSVRRPEDGEPTPAAAVSYDRIVVPTDGSDHAERAAETALDLAEKYDAEIYAVYVVDPTTYDLEDAPRSIIGLLEEGGRNATEAIAELARDRGLDVQTNVRRGLPAEVLLGYASTVDADLVAMGTRGRAVGSGRLLGSTTARVVRRSTVPVLTVS</sequence>
<feature type="domain" description="UspA" evidence="2">
    <location>
        <begin position="10"/>
        <end position="150"/>
    </location>
</feature>
<evidence type="ECO:0000313" key="3">
    <source>
        <dbReference type="EMBL" id="ELY45475.1"/>
    </source>
</evidence>
<name>L9W7L7_9EURY</name>
<comment type="similarity">
    <text evidence="1">Belongs to the universal stress protein A family.</text>
</comment>
<dbReference type="AlphaFoldDB" id="L9W7L7"/>
<reference evidence="3 4" key="1">
    <citation type="journal article" date="2014" name="PLoS Genet.">
        <title>Phylogenetically driven sequencing of extremely halophilic archaea reveals strategies for static and dynamic osmo-response.</title>
        <authorList>
            <person name="Becker E.A."/>
            <person name="Seitzer P.M."/>
            <person name="Tritt A."/>
            <person name="Larsen D."/>
            <person name="Krusor M."/>
            <person name="Yao A.I."/>
            <person name="Wu D."/>
            <person name="Madern D."/>
            <person name="Eisen J.A."/>
            <person name="Darling A.E."/>
            <person name="Facciotti M.T."/>
        </authorList>
    </citation>
    <scope>NUCLEOTIDE SEQUENCE [LARGE SCALE GENOMIC DNA]</scope>
    <source>
        <strain evidence="3 4">GA33</strain>
    </source>
</reference>
<dbReference type="InterPro" id="IPR006016">
    <property type="entry name" value="UspA"/>
</dbReference>
<dbReference type="PANTHER" id="PTHR46268">
    <property type="entry name" value="STRESS RESPONSE PROTEIN NHAX"/>
    <property type="match status" value="1"/>
</dbReference>
<evidence type="ECO:0000256" key="1">
    <source>
        <dbReference type="ARBA" id="ARBA00008791"/>
    </source>
</evidence>